<evidence type="ECO:0000256" key="1">
    <source>
        <dbReference type="SAM" id="Phobius"/>
    </source>
</evidence>
<dbReference type="EMBL" id="MTKO01000033">
    <property type="protein sequence ID" value="RWX47536.1"/>
    <property type="molecule type" value="Genomic_DNA"/>
</dbReference>
<feature type="transmembrane region" description="Helical" evidence="1">
    <location>
        <begin position="17"/>
        <end position="37"/>
    </location>
</feature>
<dbReference type="AlphaFoldDB" id="A0A3S3R9M4"/>
<keyword evidence="1" id="KW-0812">Transmembrane</keyword>
<comment type="caution">
    <text evidence="2">The sequence shown here is derived from an EMBL/GenBank/DDBJ whole genome shotgun (WGS) entry which is preliminary data.</text>
</comment>
<organism evidence="2 3">
    <name type="scientific">Candidatus Electrothrix aarhusensis</name>
    <dbReference type="NCBI Taxonomy" id="1859131"/>
    <lineage>
        <taxon>Bacteria</taxon>
        <taxon>Pseudomonadati</taxon>
        <taxon>Thermodesulfobacteriota</taxon>
        <taxon>Desulfobulbia</taxon>
        <taxon>Desulfobulbales</taxon>
        <taxon>Desulfobulbaceae</taxon>
        <taxon>Candidatus Electrothrix</taxon>
    </lineage>
</organism>
<proteinExistence type="predicted"/>
<accession>A0A3S3R9M4</accession>
<evidence type="ECO:0000313" key="3">
    <source>
        <dbReference type="Proteomes" id="UP000287853"/>
    </source>
</evidence>
<name>A0A3S3R9M4_9BACT</name>
<reference evidence="2 3" key="1">
    <citation type="submission" date="2017-01" db="EMBL/GenBank/DDBJ databases">
        <title>The cable genome- insights into the physiology and evolution of filamentous bacteria capable of sulfide oxidation via long distance electron transfer.</title>
        <authorList>
            <person name="Schreiber L."/>
            <person name="Bjerg J.T."/>
            <person name="Boggild A."/>
            <person name="Van De Vossenberg J."/>
            <person name="Meysman F."/>
            <person name="Nielsen L.P."/>
            <person name="Schramm A."/>
            <person name="Kjeldsen K.U."/>
        </authorList>
    </citation>
    <scope>NUCLEOTIDE SEQUENCE [LARGE SCALE GENOMIC DNA]</scope>
    <source>
        <strain evidence="2">MCF</strain>
    </source>
</reference>
<keyword evidence="3" id="KW-1185">Reference proteome</keyword>
<protein>
    <submittedName>
        <fullName evidence="2">Uncharacterized protein</fullName>
    </submittedName>
</protein>
<dbReference type="Proteomes" id="UP000287853">
    <property type="component" value="Unassembled WGS sequence"/>
</dbReference>
<keyword evidence="1" id="KW-0472">Membrane</keyword>
<keyword evidence="1" id="KW-1133">Transmembrane helix</keyword>
<gene>
    <name evidence="2" type="ORF">H206_06350</name>
</gene>
<evidence type="ECO:0000313" key="2">
    <source>
        <dbReference type="EMBL" id="RWX47536.1"/>
    </source>
</evidence>
<sequence>MAPGTGSMRANPDYGRILWGGAVLLQSISIPACKLSFLRSSRMCLWKPIIGRLTRWNAR</sequence>